<accession>A0ABD6D9A4</accession>
<name>A0ABD6D9A4_9EURY</name>
<dbReference type="Proteomes" id="UP001597052">
    <property type="component" value="Unassembled WGS sequence"/>
</dbReference>
<sequence>MTDDGLDSLLAGLDAQTRSPAEDGRVDAESGTALVVSCSMSHRPELSLWPIDSSWTTHRVTTLGGVSWRSRDGQRVVDGTVTHLVDERDVSAVIVVGHTQCEVIADLYERWLAPPTREPAGIESRFGPLESVVDDAVEAGVVDRTTPLRSARHRLVECTVVRGVELLAEQLPSTITVAGYVHDQDGVYGTFPGKRYLVAVDGDTDTAELAARLPDDESIPVGSLCQ</sequence>
<dbReference type="InterPro" id="IPR036874">
    <property type="entry name" value="Carbonic_anhydrase_sf"/>
</dbReference>
<organism evidence="1 2">
    <name type="scientific">Halohasta litorea</name>
    <dbReference type="NCBI Taxonomy" id="869891"/>
    <lineage>
        <taxon>Archaea</taxon>
        <taxon>Methanobacteriati</taxon>
        <taxon>Methanobacteriota</taxon>
        <taxon>Stenosarchaea group</taxon>
        <taxon>Halobacteria</taxon>
        <taxon>Halobacteriales</taxon>
        <taxon>Haloferacaceae</taxon>
        <taxon>Halohasta</taxon>
    </lineage>
</organism>
<proteinExistence type="predicted"/>
<protein>
    <submittedName>
        <fullName evidence="1">PadR family transcriptional regulator</fullName>
    </submittedName>
</protein>
<comment type="caution">
    <text evidence="1">The sequence shown here is derived from an EMBL/GenBank/DDBJ whole genome shotgun (WGS) entry which is preliminary data.</text>
</comment>
<keyword evidence="2" id="KW-1185">Reference proteome</keyword>
<dbReference type="AlphaFoldDB" id="A0ABD6D9A4"/>
<evidence type="ECO:0000313" key="2">
    <source>
        <dbReference type="Proteomes" id="UP001597052"/>
    </source>
</evidence>
<dbReference type="RefSeq" id="WP_256396657.1">
    <property type="nucleotide sequence ID" value="NZ_JANHDJ010000005.1"/>
</dbReference>
<evidence type="ECO:0000313" key="1">
    <source>
        <dbReference type="EMBL" id="MFD1641744.1"/>
    </source>
</evidence>
<dbReference type="EMBL" id="JBHUDM010000002">
    <property type="protein sequence ID" value="MFD1641744.1"/>
    <property type="molecule type" value="Genomic_DNA"/>
</dbReference>
<reference evidence="1 2" key="1">
    <citation type="journal article" date="2019" name="Int. J. Syst. Evol. Microbiol.">
        <title>The Global Catalogue of Microorganisms (GCM) 10K type strain sequencing project: providing services to taxonomists for standard genome sequencing and annotation.</title>
        <authorList>
            <consortium name="The Broad Institute Genomics Platform"/>
            <consortium name="The Broad Institute Genome Sequencing Center for Infectious Disease"/>
            <person name="Wu L."/>
            <person name="Ma J."/>
        </authorList>
    </citation>
    <scope>NUCLEOTIDE SEQUENCE [LARGE SCALE GENOMIC DNA]</scope>
    <source>
        <strain evidence="1 2">CGMCC 1.10593</strain>
    </source>
</reference>
<dbReference type="Gene3D" id="3.40.1050.10">
    <property type="entry name" value="Carbonic anhydrase"/>
    <property type="match status" value="1"/>
</dbReference>
<gene>
    <name evidence="1" type="ORF">ACFSBW_07640</name>
</gene>